<dbReference type="GO" id="GO:0005789">
    <property type="term" value="C:endoplasmic reticulum membrane"/>
    <property type="evidence" value="ECO:0007669"/>
    <property type="project" value="UniProtKB-SubCell"/>
</dbReference>
<dbReference type="SUPFAM" id="SSF53383">
    <property type="entry name" value="PLP-dependent transferases"/>
    <property type="match status" value="1"/>
</dbReference>
<keyword evidence="10" id="KW-0443">Lipid metabolism</keyword>
<organism evidence="17">
    <name type="scientific">Chaetoceros debilis</name>
    <dbReference type="NCBI Taxonomy" id="122233"/>
    <lineage>
        <taxon>Eukaryota</taxon>
        <taxon>Sar</taxon>
        <taxon>Stramenopiles</taxon>
        <taxon>Ochrophyta</taxon>
        <taxon>Bacillariophyta</taxon>
        <taxon>Coscinodiscophyceae</taxon>
        <taxon>Chaetocerotophycidae</taxon>
        <taxon>Chaetocerotales</taxon>
        <taxon>Chaetocerotaceae</taxon>
        <taxon>Chaetoceros</taxon>
    </lineage>
</organism>
<evidence type="ECO:0000256" key="5">
    <source>
        <dbReference type="ARBA" id="ARBA00022692"/>
    </source>
</evidence>
<evidence type="ECO:0000256" key="11">
    <source>
        <dbReference type="ARBA" id="ARBA00023136"/>
    </source>
</evidence>
<evidence type="ECO:0000256" key="14">
    <source>
        <dbReference type="ARBA" id="ARBA00038965"/>
    </source>
</evidence>
<gene>
    <name evidence="17" type="ORF">CDEB00056_LOCUS24329</name>
</gene>
<protein>
    <recommendedName>
        <fullName evidence="14">sphinganine-1-phosphate aldolase</fullName>
        <ecNumber evidence="14">4.1.2.27</ecNumber>
    </recommendedName>
    <alternativeName>
        <fullName evidence="15">Sphingosine-1-phosphate aldolase</fullName>
    </alternativeName>
</protein>
<dbReference type="GO" id="GO:0030170">
    <property type="term" value="F:pyridoxal phosphate binding"/>
    <property type="evidence" value="ECO:0007669"/>
    <property type="project" value="InterPro"/>
</dbReference>
<evidence type="ECO:0000256" key="8">
    <source>
        <dbReference type="ARBA" id="ARBA00022919"/>
    </source>
</evidence>
<dbReference type="InterPro" id="IPR002129">
    <property type="entry name" value="PyrdxlP-dep_de-COase"/>
</dbReference>
<sequence>MFGSKSQKWSIFDLKQTSIMALGLSTLYISSRGIIKQLTGAEIKVLKMPPYVVVARRIRPYSNLIIALGWFYIRCWPDCSSSANLSEADATEGSSVIPKNINILQMGALDFIQKICEITVSSMLDYVKENHNSMHEVTSNAALCMNDFVGVALVASIVRWVQKIQRSSYCNIKDRVVQGAFNFAKVYIPFVKKEWNKENEKMEADLKQSLWKGRKNVRKVLPKDGLNPGDVMVDLQKRAVIENKKWEKGFVSGAVYGGESHHVDLLNQVYSVFSLSNPLHPDIWPTVNQCEAEVISMTASLVNGGDDRVVGSITSGGTESIVLAVRAHLEYYGRNCGIEYPEILCGDTAHAGLDKACEMFGIRLVKIECGKLSEYRVDAKKIERLISSNTIMIYSSAPSFPQGVIDPIGDLSQLAIKYDVGLHVDGCLGGFVLPFAKKLGYNVPNFDFGLPGVTSMSADTHKYGYSTKGTSVLLYRHNELRRCQYFSYSKWTGGLYATPTIAGSRAGALIACAWASLVTIGESGFNSRVKLIMDTAQRIANGIKEIEGLAILGGDVPDAMVVCFAIQEGYNINIYQVAEGMTEKGWSLNSLQNPASVHLCVTLKTVEHQDRFLDDLRTCVQFLLQDTSSVKLEGSAAVYGMAGSMPAGPVNELLKLYTDITLSC</sequence>
<name>A0A7S3VH77_9STRA</name>
<dbReference type="AlphaFoldDB" id="A0A7S3VH77"/>
<keyword evidence="6" id="KW-0256">Endoplasmic reticulum</keyword>
<dbReference type="InterPro" id="IPR015424">
    <property type="entry name" value="PyrdxlP-dep_Trfase"/>
</dbReference>
<evidence type="ECO:0000256" key="12">
    <source>
        <dbReference type="ARBA" id="ARBA00023239"/>
    </source>
</evidence>
<feature type="modified residue" description="N6-(pyridoxal phosphate)lysine" evidence="16">
    <location>
        <position position="462"/>
    </location>
</feature>
<dbReference type="Gene3D" id="3.90.1150.10">
    <property type="entry name" value="Aspartate Aminotransferase, domain 1"/>
    <property type="match status" value="1"/>
</dbReference>
<evidence type="ECO:0000256" key="9">
    <source>
        <dbReference type="ARBA" id="ARBA00022989"/>
    </source>
</evidence>
<evidence type="ECO:0000256" key="2">
    <source>
        <dbReference type="ARBA" id="ARBA00004389"/>
    </source>
</evidence>
<dbReference type="InterPro" id="IPR050477">
    <property type="entry name" value="GrpII_AminoAcid_Decarb"/>
</dbReference>
<reference evidence="17" key="1">
    <citation type="submission" date="2021-01" db="EMBL/GenBank/DDBJ databases">
        <authorList>
            <person name="Corre E."/>
            <person name="Pelletier E."/>
            <person name="Niang G."/>
            <person name="Scheremetjew M."/>
            <person name="Finn R."/>
            <person name="Kale V."/>
            <person name="Holt S."/>
            <person name="Cochrane G."/>
            <person name="Meng A."/>
            <person name="Brown T."/>
            <person name="Cohen L."/>
        </authorList>
    </citation>
    <scope>NUCLEOTIDE SEQUENCE</scope>
    <source>
        <strain evidence="17">MM31A-1</strain>
    </source>
</reference>
<comment type="cofactor">
    <cofactor evidence="1 16">
        <name>pyridoxal 5'-phosphate</name>
        <dbReference type="ChEBI" id="CHEBI:597326"/>
    </cofactor>
</comment>
<dbReference type="GO" id="GO:0030149">
    <property type="term" value="P:sphingolipid catabolic process"/>
    <property type="evidence" value="ECO:0007669"/>
    <property type="project" value="TreeGrafter"/>
</dbReference>
<keyword evidence="8" id="KW-0746">Sphingolipid metabolism</keyword>
<keyword evidence="7 16" id="KW-0663">Pyridoxal phosphate</keyword>
<evidence type="ECO:0000256" key="3">
    <source>
        <dbReference type="ARBA" id="ARBA00004760"/>
    </source>
</evidence>
<dbReference type="Gene3D" id="3.40.640.10">
    <property type="entry name" value="Type I PLP-dependent aspartate aminotransferase-like (Major domain)"/>
    <property type="match status" value="1"/>
</dbReference>
<accession>A0A7S3VH77</accession>
<dbReference type="Pfam" id="PF00282">
    <property type="entry name" value="Pyridoxal_deC"/>
    <property type="match status" value="1"/>
</dbReference>
<evidence type="ECO:0000313" key="17">
    <source>
        <dbReference type="EMBL" id="CAE0479475.1"/>
    </source>
</evidence>
<comment type="pathway">
    <text evidence="4">Sphingolipid metabolism.</text>
</comment>
<proteinExistence type="inferred from homology"/>
<evidence type="ECO:0000256" key="6">
    <source>
        <dbReference type="ARBA" id="ARBA00022824"/>
    </source>
</evidence>
<dbReference type="PANTHER" id="PTHR42735:SF6">
    <property type="entry name" value="SPHINGOSINE-1-PHOSPHATE LYASE 1"/>
    <property type="match status" value="1"/>
</dbReference>
<evidence type="ECO:0000256" key="16">
    <source>
        <dbReference type="PIRSR" id="PIRSR602129-50"/>
    </source>
</evidence>
<keyword evidence="9" id="KW-1133">Transmembrane helix</keyword>
<dbReference type="EC" id="4.1.2.27" evidence="14"/>
<dbReference type="GO" id="GO:0008117">
    <property type="term" value="F:sphinganine-1-phosphate aldolase activity"/>
    <property type="evidence" value="ECO:0007669"/>
    <property type="project" value="UniProtKB-EC"/>
</dbReference>
<keyword evidence="12" id="KW-0456">Lyase</keyword>
<comment type="subcellular location">
    <subcellularLocation>
        <location evidence="2">Endoplasmic reticulum membrane</location>
        <topology evidence="2">Single-pass membrane protein</topology>
    </subcellularLocation>
</comment>
<evidence type="ECO:0000256" key="7">
    <source>
        <dbReference type="ARBA" id="ARBA00022898"/>
    </source>
</evidence>
<evidence type="ECO:0000256" key="13">
    <source>
        <dbReference type="ARBA" id="ARBA00038302"/>
    </source>
</evidence>
<evidence type="ECO:0000256" key="15">
    <source>
        <dbReference type="ARBA" id="ARBA00042568"/>
    </source>
</evidence>
<comment type="pathway">
    <text evidence="3">Lipid metabolism; sphingolipid metabolism.</text>
</comment>
<dbReference type="PANTHER" id="PTHR42735">
    <property type="match status" value="1"/>
</dbReference>
<dbReference type="EMBL" id="HBIO01031736">
    <property type="protein sequence ID" value="CAE0479475.1"/>
    <property type="molecule type" value="Transcribed_RNA"/>
</dbReference>
<dbReference type="Gene3D" id="6.10.140.2150">
    <property type="match status" value="1"/>
</dbReference>
<evidence type="ECO:0000256" key="4">
    <source>
        <dbReference type="ARBA" id="ARBA00004991"/>
    </source>
</evidence>
<dbReference type="GO" id="GO:0019752">
    <property type="term" value="P:carboxylic acid metabolic process"/>
    <property type="evidence" value="ECO:0007669"/>
    <property type="project" value="InterPro"/>
</dbReference>
<comment type="similarity">
    <text evidence="13">Belongs to the group II decarboxylase family. Sphingosine-1-phosphate lyase subfamily.</text>
</comment>
<evidence type="ECO:0000256" key="1">
    <source>
        <dbReference type="ARBA" id="ARBA00001933"/>
    </source>
</evidence>
<evidence type="ECO:0000256" key="10">
    <source>
        <dbReference type="ARBA" id="ARBA00023098"/>
    </source>
</evidence>
<keyword evidence="5" id="KW-0812">Transmembrane</keyword>
<dbReference type="InterPro" id="IPR015422">
    <property type="entry name" value="PyrdxlP-dep_Trfase_small"/>
</dbReference>
<dbReference type="InterPro" id="IPR015421">
    <property type="entry name" value="PyrdxlP-dep_Trfase_major"/>
</dbReference>
<keyword evidence="11" id="KW-0472">Membrane</keyword>
<dbReference type="FunFam" id="3.40.640.10:FF:000020">
    <property type="entry name" value="sphingosine-1-phosphate lyase 1"/>
    <property type="match status" value="1"/>
</dbReference>